<dbReference type="GO" id="GO:0003735">
    <property type="term" value="F:structural constituent of ribosome"/>
    <property type="evidence" value="ECO:0007669"/>
    <property type="project" value="InterPro"/>
</dbReference>
<dbReference type="Gene3D" id="3.40.50.790">
    <property type="match status" value="1"/>
</dbReference>
<dbReference type="HAMAP" id="MF_01318_B">
    <property type="entry name" value="Ribosomal_uL1_B"/>
    <property type="match status" value="1"/>
</dbReference>
<keyword evidence="7 11" id="KW-0689">Ribosomal protein</keyword>
<evidence type="ECO:0000256" key="1">
    <source>
        <dbReference type="ARBA" id="ARBA00010531"/>
    </source>
</evidence>
<name>A0A450VPB9_9GAMM</name>
<dbReference type="InterPro" id="IPR023674">
    <property type="entry name" value="Ribosomal_uL1-like"/>
</dbReference>
<comment type="function">
    <text evidence="10 11">Protein L1 is also a translational repressor protein, it controls the translation of the L11 operon by binding to its mRNA.</text>
</comment>
<proteinExistence type="inferred from homology"/>
<reference evidence="15" key="1">
    <citation type="submission" date="2019-02" db="EMBL/GenBank/DDBJ databases">
        <authorList>
            <person name="Gruber-Vodicka R. H."/>
            <person name="Seah K. B. B."/>
        </authorList>
    </citation>
    <scope>NUCLEOTIDE SEQUENCE</scope>
    <source>
        <strain evidence="15">BECK_SA2B12</strain>
        <strain evidence="14">BECK_SA2B15</strain>
        <strain evidence="13">BECK_SA2B20</strain>
    </source>
</reference>
<dbReference type="PROSITE" id="PS01199">
    <property type="entry name" value="RIBOSOMAL_L1"/>
    <property type="match status" value="1"/>
</dbReference>
<dbReference type="InterPro" id="IPR002143">
    <property type="entry name" value="Ribosomal_uL1"/>
</dbReference>
<evidence type="ECO:0000256" key="6">
    <source>
        <dbReference type="ARBA" id="ARBA00022884"/>
    </source>
</evidence>
<evidence type="ECO:0000256" key="5">
    <source>
        <dbReference type="ARBA" id="ARBA00022845"/>
    </source>
</evidence>
<evidence type="ECO:0000256" key="7">
    <source>
        <dbReference type="ARBA" id="ARBA00022980"/>
    </source>
</evidence>
<evidence type="ECO:0000256" key="9">
    <source>
        <dbReference type="ARBA" id="ARBA00035241"/>
    </source>
</evidence>
<dbReference type="PIRSF" id="PIRSF002155">
    <property type="entry name" value="Ribosomal_L1"/>
    <property type="match status" value="1"/>
</dbReference>
<dbReference type="Gene3D" id="3.30.190.20">
    <property type="match status" value="1"/>
</dbReference>
<dbReference type="EMBL" id="CAADFG010000408">
    <property type="protein sequence ID" value="VFK04371.1"/>
    <property type="molecule type" value="Genomic_DNA"/>
</dbReference>
<accession>A0A450VPB9</accession>
<sequence>MAKRSKRIRALKERLVPGISYPVEEALGLLKELSSVKFKESIEVSVNLGVDPRKSDQVVRGATVLPYGTGKEIRVAVFAKGDAASAATEAGADRVGLEDLAEQVKAGNLDFDVVIASPDTMKIVGQLGKILGPRGLMPNPKVGTVTLDVAGAVKNAKAGQVRYRTDRAGIIHCIIGKISFDVSALQENLQALLSDLNKMKPSTSKGVYIKKVTVSSTMGPGVAVDKVSLAL</sequence>
<dbReference type="EMBL" id="CAADFJ010000363">
    <property type="protein sequence ID" value="VFK06633.1"/>
    <property type="molecule type" value="Genomic_DNA"/>
</dbReference>
<dbReference type="GO" id="GO:0006412">
    <property type="term" value="P:translation"/>
    <property type="evidence" value="ECO:0007669"/>
    <property type="project" value="UniProtKB-UniRule"/>
</dbReference>
<comment type="subunit">
    <text evidence="11">Part of the 50S ribosomal subunit.</text>
</comment>
<dbReference type="GO" id="GO:0006417">
    <property type="term" value="P:regulation of translation"/>
    <property type="evidence" value="ECO:0007669"/>
    <property type="project" value="UniProtKB-KW"/>
</dbReference>
<dbReference type="GO" id="GO:0022625">
    <property type="term" value="C:cytosolic large ribosomal subunit"/>
    <property type="evidence" value="ECO:0007669"/>
    <property type="project" value="TreeGrafter"/>
</dbReference>
<keyword evidence="8 11" id="KW-0687">Ribonucleoprotein</keyword>
<dbReference type="GO" id="GO:0019843">
    <property type="term" value="F:rRNA binding"/>
    <property type="evidence" value="ECO:0007669"/>
    <property type="project" value="UniProtKB-UniRule"/>
</dbReference>
<dbReference type="FunFam" id="3.40.50.790:FF:000001">
    <property type="entry name" value="50S ribosomal protein L1"/>
    <property type="match status" value="1"/>
</dbReference>
<keyword evidence="3 11" id="KW-0820">tRNA-binding</keyword>
<gene>
    <name evidence="11" type="primary">rplA</name>
    <name evidence="14" type="ORF">BECKH772A_GA0070896_104082</name>
    <name evidence="13" type="ORF">BECKH772B_GA0070898_103662</name>
    <name evidence="15" type="ORF">BECKH772C_GA0070978_103632</name>
</gene>
<dbReference type="SUPFAM" id="SSF56808">
    <property type="entry name" value="Ribosomal protein L1"/>
    <property type="match status" value="1"/>
</dbReference>
<dbReference type="InterPro" id="IPR028364">
    <property type="entry name" value="Ribosomal_uL1/biogenesis"/>
</dbReference>
<evidence type="ECO:0000256" key="8">
    <source>
        <dbReference type="ARBA" id="ARBA00023274"/>
    </source>
</evidence>
<dbReference type="NCBIfam" id="TIGR01169">
    <property type="entry name" value="rplA_bact"/>
    <property type="match status" value="1"/>
</dbReference>
<dbReference type="PANTHER" id="PTHR36427:SF3">
    <property type="entry name" value="LARGE RIBOSOMAL SUBUNIT PROTEIN UL1M"/>
    <property type="match status" value="1"/>
</dbReference>
<dbReference type="AlphaFoldDB" id="A0A450VPB9"/>
<dbReference type="GO" id="GO:0000049">
    <property type="term" value="F:tRNA binding"/>
    <property type="evidence" value="ECO:0007669"/>
    <property type="project" value="UniProtKB-KW"/>
</dbReference>
<evidence type="ECO:0000256" key="3">
    <source>
        <dbReference type="ARBA" id="ARBA00022555"/>
    </source>
</evidence>
<evidence type="ECO:0000313" key="13">
    <source>
        <dbReference type="EMBL" id="VFK03597.1"/>
    </source>
</evidence>
<evidence type="ECO:0000256" key="2">
    <source>
        <dbReference type="ARBA" id="ARBA00022491"/>
    </source>
</evidence>
<dbReference type="InterPro" id="IPR023673">
    <property type="entry name" value="Ribosomal_uL1_CS"/>
</dbReference>
<evidence type="ECO:0000256" key="12">
    <source>
        <dbReference type="RuleBase" id="RU000659"/>
    </source>
</evidence>
<evidence type="ECO:0000256" key="11">
    <source>
        <dbReference type="HAMAP-Rule" id="MF_01318"/>
    </source>
</evidence>
<keyword evidence="4 11" id="KW-0699">rRNA-binding</keyword>
<keyword evidence="2 11" id="KW-0678">Repressor</keyword>
<protein>
    <recommendedName>
        <fullName evidence="9 11">Large ribosomal subunit protein uL1</fullName>
    </recommendedName>
</protein>
<keyword evidence="6 11" id="KW-0694">RNA-binding</keyword>
<organism evidence="15">
    <name type="scientific">Candidatus Kentrum eta</name>
    <dbReference type="NCBI Taxonomy" id="2126337"/>
    <lineage>
        <taxon>Bacteria</taxon>
        <taxon>Pseudomonadati</taxon>
        <taxon>Pseudomonadota</taxon>
        <taxon>Gammaproteobacteria</taxon>
        <taxon>Candidatus Kentrum</taxon>
    </lineage>
</organism>
<dbReference type="EMBL" id="CAADFI010000366">
    <property type="protein sequence ID" value="VFK03597.1"/>
    <property type="molecule type" value="Genomic_DNA"/>
</dbReference>
<keyword evidence="5 11" id="KW-0810">Translation regulation</keyword>
<comment type="similarity">
    <text evidence="1 11 12">Belongs to the universal ribosomal protein uL1 family.</text>
</comment>
<evidence type="ECO:0000256" key="10">
    <source>
        <dbReference type="ARBA" id="ARBA00059110"/>
    </source>
</evidence>
<evidence type="ECO:0000313" key="14">
    <source>
        <dbReference type="EMBL" id="VFK04371.1"/>
    </source>
</evidence>
<dbReference type="Pfam" id="PF00687">
    <property type="entry name" value="Ribosomal_L1"/>
    <property type="match status" value="1"/>
</dbReference>
<dbReference type="InterPro" id="IPR016095">
    <property type="entry name" value="Ribosomal_uL1_3-a/b-sand"/>
</dbReference>
<dbReference type="PANTHER" id="PTHR36427">
    <property type="entry name" value="54S RIBOSOMAL PROTEIN L1, MITOCHONDRIAL"/>
    <property type="match status" value="1"/>
</dbReference>
<evidence type="ECO:0000256" key="4">
    <source>
        <dbReference type="ARBA" id="ARBA00022730"/>
    </source>
</evidence>
<dbReference type="CDD" id="cd00403">
    <property type="entry name" value="Ribosomal_L1"/>
    <property type="match status" value="1"/>
</dbReference>
<comment type="function">
    <text evidence="11">Binds directly to 23S rRNA. The L1 stalk is quite mobile in the ribosome, and is involved in E site tRNA release.</text>
</comment>
<evidence type="ECO:0000313" key="15">
    <source>
        <dbReference type="EMBL" id="VFK06633.1"/>
    </source>
</evidence>
<dbReference type="InterPro" id="IPR005878">
    <property type="entry name" value="Ribosom_uL1_bac-type"/>
</dbReference>